<protein>
    <submittedName>
        <fullName evidence="2">Uncharacterized protein</fullName>
    </submittedName>
</protein>
<evidence type="ECO:0000313" key="2">
    <source>
        <dbReference type="EMBL" id="TDQ00430.1"/>
    </source>
</evidence>
<keyword evidence="1" id="KW-0732">Signal</keyword>
<proteinExistence type="predicted"/>
<organism evidence="2 3">
    <name type="scientific">Labedaea rhizosphaerae</name>
    <dbReference type="NCBI Taxonomy" id="598644"/>
    <lineage>
        <taxon>Bacteria</taxon>
        <taxon>Bacillati</taxon>
        <taxon>Actinomycetota</taxon>
        <taxon>Actinomycetes</taxon>
        <taxon>Pseudonocardiales</taxon>
        <taxon>Pseudonocardiaceae</taxon>
        <taxon>Labedaea</taxon>
    </lineage>
</organism>
<dbReference type="OrthoDB" id="5514547at2"/>
<name>A0A4R6SFY8_LABRH</name>
<gene>
    <name evidence="2" type="ORF">EV186_102291</name>
</gene>
<sequence>MRSVPLSVRGFAVVVGVVLGWGLAASPALAGTADPYLDAIAPDSTVVITDAAAMLGAPDGRYATVQGQFGRQLVVDLGAGEEGVGDLEVAYVNPPGTLSQQLWVDFLDGNGRKVGEGYLLMIGTSARTAVVSNSATQSYRYLRMVTEVRTYRFDSMKTAALASSMVGAHHARP</sequence>
<keyword evidence="3" id="KW-1185">Reference proteome</keyword>
<evidence type="ECO:0000313" key="3">
    <source>
        <dbReference type="Proteomes" id="UP000295444"/>
    </source>
</evidence>
<dbReference type="RefSeq" id="WP_133849151.1">
    <property type="nucleotide sequence ID" value="NZ_SNXZ01000002.1"/>
</dbReference>
<accession>A0A4R6SFY8</accession>
<dbReference type="AlphaFoldDB" id="A0A4R6SFY8"/>
<feature type="chain" id="PRO_5020319421" evidence="1">
    <location>
        <begin position="31"/>
        <end position="173"/>
    </location>
</feature>
<evidence type="ECO:0000256" key="1">
    <source>
        <dbReference type="SAM" id="SignalP"/>
    </source>
</evidence>
<feature type="signal peptide" evidence="1">
    <location>
        <begin position="1"/>
        <end position="30"/>
    </location>
</feature>
<dbReference type="EMBL" id="SNXZ01000002">
    <property type="protein sequence ID" value="TDQ00430.1"/>
    <property type="molecule type" value="Genomic_DNA"/>
</dbReference>
<comment type="caution">
    <text evidence="2">The sequence shown here is derived from an EMBL/GenBank/DDBJ whole genome shotgun (WGS) entry which is preliminary data.</text>
</comment>
<reference evidence="2 3" key="1">
    <citation type="submission" date="2019-03" db="EMBL/GenBank/DDBJ databases">
        <title>Genomic Encyclopedia of Type Strains, Phase IV (KMG-IV): sequencing the most valuable type-strain genomes for metagenomic binning, comparative biology and taxonomic classification.</title>
        <authorList>
            <person name="Goeker M."/>
        </authorList>
    </citation>
    <scope>NUCLEOTIDE SEQUENCE [LARGE SCALE GENOMIC DNA]</scope>
    <source>
        <strain evidence="2 3">DSM 45361</strain>
    </source>
</reference>
<dbReference type="Proteomes" id="UP000295444">
    <property type="component" value="Unassembled WGS sequence"/>
</dbReference>